<name>A0ABN6FIE4_SINCY</name>
<gene>
    <name evidence="2" type="ORF">SCMU_14500</name>
</gene>
<sequence length="118" mass="13452">MYEWRARPRRVVFGDLVDEVRLINAQRAERARSRTGPAPVDPARVSRMVREYRFHVLVDAGHSQYGGRAGLALAAMEAEEWGARHPYWYDDMHGRDHAPWGQGPGRGRRRARAMVGAS</sequence>
<keyword evidence="3" id="KW-1185">Reference proteome</keyword>
<organism evidence="2 3">
    <name type="scientific">Sinomonas cyclohexanicum</name>
    <name type="common">Corynebacterium cyclohexanicum</name>
    <dbReference type="NCBI Taxonomy" id="322009"/>
    <lineage>
        <taxon>Bacteria</taxon>
        <taxon>Bacillati</taxon>
        <taxon>Actinomycetota</taxon>
        <taxon>Actinomycetes</taxon>
        <taxon>Micrococcales</taxon>
        <taxon>Micrococcaceae</taxon>
        <taxon>Sinomonas</taxon>
    </lineage>
</organism>
<feature type="region of interest" description="Disordered" evidence="1">
    <location>
        <begin position="98"/>
        <end position="118"/>
    </location>
</feature>
<accession>A0ABN6FIE4</accession>
<evidence type="ECO:0000313" key="3">
    <source>
        <dbReference type="Proteomes" id="UP001319861"/>
    </source>
</evidence>
<protein>
    <submittedName>
        <fullName evidence="2">Uncharacterized protein</fullName>
    </submittedName>
</protein>
<proteinExistence type="predicted"/>
<reference evidence="2 3" key="1">
    <citation type="journal article" date="2021" name="J. Biosci. Bioeng.">
        <title>Identification and characterization of a chc gene cluster responsible for the aromatization pathway of cyclohexanecarboxylate degradation in Sinomonas cyclohexanicum ATCC 51369.</title>
        <authorList>
            <person name="Yamamoto T."/>
            <person name="Hasegawa Y."/>
            <person name="Lau P.C.K."/>
            <person name="Iwaki H."/>
        </authorList>
    </citation>
    <scope>NUCLEOTIDE SEQUENCE [LARGE SCALE GENOMIC DNA]</scope>
    <source>
        <strain evidence="2 3">ATCC 51369</strain>
    </source>
</reference>
<dbReference type="EMBL" id="AP024525">
    <property type="protein sequence ID" value="BCT75608.1"/>
    <property type="molecule type" value="Genomic_DNA"/>
</dbReference>
<evidence type="ECO:0000256" key="1">
    <source>
        <dbReference type="SAM" id="MobiDB-lite"/>
    </source>
</evidence>
<evidence type="ECO:0000313" key="2">
    <source>
        <dbReference type="EMBL" id="BCT75608.1"/>
    </source>
</evidence>
<dbReference type="Proteomes" id="UP001319861">
    <property type="component" value="Chromosome"/>
</dbReference>